<evidence type="ECO:0000256" key="5">
    <source>
        <dbReference type="ARBA" id="ARBA00023237"/>
    </source>
</evidence>
<evidence type="ECO:0000256" key="3">
    <source>
        <dbReference type="ARBA" id="ARBA00022729"/>
    </source>
</evidence>
<evidence type="ECO:0000313" key="9">
    <source>
        <dbReference type="EMBL" id="SHO59529.1"/>
    </source>
</evidence>
<keyword evidence="10" id="KW-1185">Reference proteome</keyword>
<evidence type="ECO:0000256" key="1">
    <source>
        <dbReference type="ARBA" id="ARBA00004442"/>
    </source>
</evidence>
<reference evidence="10" key="1">
    <citation type="submission" date="2016-12" db="EMBL/GenBank/DDBJ databases">
        <authorList>
            <person name="Varghese N."/>
            <person name="Submissions S."/>
        </authorList>
    </citation>
    <scope>NUCLEOTIDE SEQUENCE [LARGE SCALE GENOMIC DNA]</scope>
    <source>
        <strain evidence="10">DSM 25035</strain>
    </source>
</reference>
<evidence type="ECO:0000313" key="10">
    <source>
        <dbReference type="Proteomes" id="UP000184609"/>
    </source>
</evidence>
<evidence type="ECO:0000256" key="4">
    <source>
        <dbReference type="ARBA" id="ARBA00023136"/>
    </source>
</evidence>
<gene>
    <name evidence="9" type="ORF">SAMN04488108_0166</name>
</gene>
<dbReference type="Pfam" id="PF07980">
    <property type="entry name" value="SusD_RagB"/>
    <property type="match status" value="1"/>
</dbReference>
<dbReference type="InterPro" id="IPR011990">
    <property type="entry name" value="TPR-like_helical_dom_sf"/>
</dbReference>
<feature type="domain" description="RagB/SusD" evidence="7">
    <location>
        <begin position="273"/>
        <end position="556"/>
    </location>
</feature>
<dbReference type="GO" id="GO:0009279">
    <property type="term" value="C:cell outer membrane"/>
    <property type="evidence" value="ECO:0007669"/>
    <property type="project" value="UniProtKB-SubCell"/>
</dbReference>
<dbReference type="Proteomes" id="UP000184609">
    <property type="component" value="Unassembled WGS sequence"/>
</dbReference>
<dbReference type="SUPFAM" id="SSF48452">
    <property type="entry name" value="TPR-like"/>
    <property type="match status" value="1"/>
</dbReference>
<dbReference type="InterPro" id="IPR012944">
    <property type="entry name" value="SusD_RagB_dom"/>
</dbReference>
<evidence type="ECO:0000259" key="8">
    <source>
        <dbReference type="Pfam" id="PF14322"/>
    </source>
</evidence>
<dbReference type="OrthoDB" id="906516at2"/>
<dbReference type="RefSeq" id="WP_073569859.1">
    <property type="nucleotide sequence ID" value="NZ_FRXN01000001.1"/>
</dbReference>
<comment type="similarity">
    <text evidence="2">Belongs to the SusD family.</text>
</comment>
<keyword evidence="3 6" id="KW-0732">Signal</keyword>
<name>A0A1M7Z3M4_9BACT</name>
<dbReference type="Pfam" id="PF14322">
    <property type="entry name" value="SusD-like_3"/>
    <property type="match status" value="1"/>
</dbReference>
<dbReference type="STRING" id="1073327.SAMN04488108_0166"/>
<dbReference type="PROSITE" id="PS51257">
    <property type="entry name" value="PROKAR_LIPOPROTEIN"/>
    <property type="match status" value="1"/>
</dbReference>
<organism evidence="9 10">
    <name type="scientific">Algoriphagus zhangzhouensis</name>
    <dbReference type="NCBI Taxonomy" id="1073327"/>
    <lineage>
        <taxon>Bacteria</taxon>
        <taxon>Pseudomonadati</taxon>
        <taxon>Bacteroidota</taxon>
        <taxon>Cytophagia</taxon>
        <taxon>Cytophagales</taxon>
        <taxon>Cyclobacteriaceae</taxon>
        <taxon>Algoriphagus</taxon>
    </lineage>
</organism>
<sequence>MKNLAIKMNTWAKTTALAIGFTAAVSCNGFLEEDVISQIGNDYLNTPKGLNDGINAAYSTMRAWYGTERGNNFTIFGTDIYTNGADGSWKFMNTYTNQFDSQNGHAREVWDELYRGINTCNAVIDRSVNVTGVSEEVLLQRIAEAKFIRAHHYFILVQLFGGVDLQLAETVIPTKEVTRASVASIYAAIIQDLQEAIPNLEAKTQSSDYGRATRPAAEHLLGRVYLTKGTSEAAESSDFANAEPLLQNVISNYGFELLPDFGDVHAFGNEINNEVIWSVQYTRDPLTNGGGNNAHVFFLMEYDVQPGMQRDTENGRPFKRYKPTDYTLDVIFADRVNDSRYKKSYRDNFLSNKPGTYNTTFDKSKETVTFAQGDTTMWLPGYNMSEAERAKYPYQVLTPELYTERLFPALKKHMDPGRADRTQFAGGRDYIAFRLADTYLLLAEAQFRQGKTALATENINMVRKRAAFEGKETDMEISEGDLTFEFITEERARELIGEQTRWLDLKRWGILVERVKAYNPQGAPNIQDFHVLRPIPQNQIDRAEGNASAFPQNPGY</sequence>
<protein>
    <submittedName>
        <fullName evidence="9">Starch-binding associating with outer membrane</fullName>
    </submittedName>
</protein>
<keyword evidence="5" id="KW-0998">Cell outer membrane</keyword>
<keyword evidence="4" id="KW-0472">Membrane</keyword>
<accession>A0A1M7Z3M4</accession>
<proteinExistence type="inferred from homology"/>
<feature type="signal peptide" evidence="6">
    <location>
        <begin position="1"/>
        <end position="18"/>
    </location>
</feature>
<dbReference type="Gene3D" id="1.25.40.390">
    <property type="match status" value="1"/>
</dbReference>
<dbReference type="EMBL" id="FRXN01000001">
    <property type="protein sequence ID" value="SHO59529.1"/>
    <property type="molecule type" value="Genomic_DNA"/>
</dbReference>
<dbReference type="AlphaFoldDB" id="A0A1M7Z3M4"/>
<evidence type="ECO:0000256" key="2">
    <source>
        <dbReference type="ARBA" id="ARBA00006275"/>
    </source>
</evidence>
<feature type="chain" id="PRO_5012071095" evidence="6">
    <location>
        <begin position="19"/>
        <end position="556"/>
    </location>
</feature>
<comment type="subcellular location">
    <subcellularLocation>
        <location evidence="1">Cell outer membrane</location>
    </subcellularLocation>
</comment>
<dbReference type="InterPro" id="IPR033985">
    <property type="entry name" value="SusD-like_N"/>
</dbReference>
<evidence type="ECO:0000256" key="6">
    <source>
        <dbReference type="SAM" id="SignalP"/>
    </source>
</evidence>
<evidence type="ECO:0000259" key="7">
    <source>
        <dbReference type="Pfam" id="PF07980"/>
    </source>
</evidence>
<feature type="domain" description="SusD-like N-terminal" evidence="8">
    <location>
        <begin position="31"/>
        <end position="226"/>
    </location>
</feature>